<organism evidence="1 2">
    <name type="scientific">Mucilaginibacter terrae</name>
    <dbReference type="NCBI Taxonomy" id="1955052"/>
    <lineage>
        <taxon>Bacteria</taxon>
        <taxon>Pseudomonadati</taxon>
        <taxon>Bacteroidota</taxon>
        <taxon>Sphingobacteriia</taxon>
        <taxon>Sphingobacteriales</taxon>
        <taxon>Sphingobacteriaceae</taxon>
        <taxon>Mucilaginibacter</taxon>
    </lineage>
</organism>
<dbReference type="RefSeq" id="WP_311947297.1">
    <property type="nucleotide sequence ID" value="NZ_JAVLVU010000001.1"/>
</dbReference>
<comment type="caution">
    <text evidence="1">The sequence shown here is derived from an EMBL/GenBank/DDBJ whole genome shotgun (WGS) entry which is preliminary data.</text>
</comment>
<dbReference type="PANTHER" id="PTHR34352">
    <property type="entry name" value="PROTEIN YHFA"/>
    <property type="match status" value="1"/>
</dbReference>
<dbReference type="InterPro" id="IPR015946">
    <property type="entry name" value="KH_dom-like_a/b"/>
</dbReference>
<reference evidence="2" key="1">
    <citation type="submission" date="2023-07" db="EMBL/GenBank/DDBJ databases">
        <title>Functional and genomic diversity of the sorghum phyllosphere microbiome.</title>
        <authorList>
            <person name="Shade A."/>
        </authorList>
    </citation>
    <scope>NUCLEOTIDE SEQUENCE [LARGE SCALE GENOMIC DNA]</scope>
    <source>
        <strain evidence="2">SORGH_AS_0422</strain>
    </source>
</reference>
<accession>A0ABU3GP92</accession>
<protein>
    <submittedName>
        <fullName evidence="1">Redox protein</fullName>
    </submittedName>
</protein>
<sequence>MPQIDLVRVSGDYGFEASDEYGHNVKMDSSPESGGENYGVRPMQMLLMGLGGCSAIDVISILKKQRQEVLDYRMKINGDREPGVEPSLWKNITIEFHLKGDIDEDKAKRAVELSVNKYCSVAATLERSGSEISWKVFIHPAN</sequence>
<dbReference type="InterPro" id="IPR003718">
    <property type="entry name" value="OsmC/Ohr_fam"/>
</dbReference>
<dbReference type="Pfam" id="PF02566">
    <property type="entry name" value="OsmC"/>
    <property type="match status" value="1"/>
</dbReference>
<dbReference type="InterPro" id="IPR036102">
    <property type="entry name" value="OsmC/Ohrsf"/>
</dbReference>
<dbReference type="SUPFAM" id="SSF82784">
    <property type="entry name" value="OsmC-like"/>
    <property type="match status" value="1"/>
</dbReference>
<dbReference type="EMBL" id="JAVLVU010000001">
    <property type="protein sequence ID" value="MDT3401425.1"/>
    <property type="molecule type" value="Genomic_DNA"/>
</dbReference>
<dbReference type="Proteomes" id="UP001258315">
    <property type="component" value="Unassembled WGS sequence"/>
</dbReference>
<dbReference type="Gene3D" id="3.30.300.20">
    <property type="match status" value="1"/>
</dbReference>
<dbReference type="PANTHER" id="PTHR34352:SF1">
    <property type="entry name" value="PROTEIN YHFA"/>
    <property type="match status" value="1"/>
</dbReference>
<proteinExistence type="predicted"/>
<evidence type="ECO:0000313" key="1">
    <source>
        <dbReference type="EMBL" id="MDT3401425.1"/>
    </source>
</evidence>
<name>A0ABU3GP92_9SPHI</name>
<evidence type="ECO:0000313" key="2">
    <source>
        <dbReference type="Proteomes" id="UP001258315"/>
    </source>
</evidence>
<gene>
    <name evidence="1" type="ORF">QE417_000497</name>
</gene>
<keyword evidence="2" id="KW-1185">Reference proteome</keyword>